<keyword evidence="1" id="KW-0812">Transmembrane</keyword>
<keyword evidence="1" id="KW-1133">Transmembrane helix</keyword>
<proteinExistence type="predicted"/>
<keyword evidence="3" id="KW-1185">Reference proteome</keyword>
<feature type="transmembrane region" description="Helical" evidence="1">
    <location>
        <begin position="150"/>
        <end position="170"/>
    </location>
</feature>
<feature type="transmembrane region" description="Helical" evidence="1">
    <location>
        <begin position="53"/>
        <end position="78"/>
    </location>
</feature>
<evidence type="ECO:0000313" key="3">
    <source>
        <dbReference type="Proteomes" id="UP000551616"/>
    </source>
</evidence>
<dbReference type="Proteomes" id="UP000551616">
    <property type="component" value="Unassembled WGS sequence"/>
</dbReference>
<reference evidence="2 3" key="1">
    <citation type="submission" date="2020-05" db="EMBL/GenBank/DDBJ databases">
        <title>Bremerella alba sp. nov., a novel planctomycete isolated from the surface of the macroalga Fucus spiralis.</title>
        <authorList>
            <person name="Godinho O."/>
            <person name="Botelho R."/>
            <person name="Albuquerque L."/>
            <person name="Wiegand S."/>
            <person name="Da Costa M.S."/>
            <person name="Lobo-Da-Cunha A."/>
            <person name="Jogler C."/>
            <person name="Lage O.M."/>
        </authorList>
    </citation>
    <scope>NUCLEOTIDE SEQUENCE [LARGE SCALE GENOMIC DNA]</scope>
    <source>
        <strain evidence="2 3">FF15</strain>
    </source>
</reference>
<evidence type="ECO:0000313" key="2">
    <source>
        <dbReference type="EMBL" id="MBA2117466.1"/>
    </source>
</evidence>
<feature type="transmembrane region" description="Helical" evidence="1">
    <location>
        <begin position="90"/>
        <end position="112"/>
    </location>
</feature>
<dbReference type="RefSeq" id="WP_207398845.1">
    <property type="nucleotide sequence ID" value="NZ_JABRWO010000015.1"/>
</dbReference>
<sequence>MEQMEMSQTKNDRQARLTLLDLLVGTAAAAIFSALNNSPGVGNTRFAVELITNIYFITTLLIFASGGTGLFLFARRWWNGWSTDFQPGHWLLCLIGVMYSVIMTSLLFQQVVFGSAIENLRMKWLSMAVFQVLHLWAYLTAGFLLPVRSWWRIALIPQTLIILAMLGLVISLNSGNEQIALFWFERTKPFLLILDIVVLLTLVVWDTWTAGQRRDWIHWWGVTVAVMMSPAVLLLEFSNWMGWFT</sequence>
<gene>
    <name evidence="2" type="ORF">HOV93_46650</name>
</gene>
<protein>
    <submittedName>
        <fullName evidence="2">Uncharacterized protein</fullName>
    </submittedName>
</protein>
<evidence type="ECO:0000256" key="1">
    <source>
        <dbReference type="SAM" id="Phobius"/>
    </source>
</evidence>
<keyword evidence="1" id="KW-0472">Membrane</keyword>
<comment type="caution">
    <text evidence="2">The sequence shown here is derived from an EMBL/GenBank/DDBJ whole genome shotgun (WGS) entry which is preliminary data.</text>
</comment>
<accession>A0A7V8V9P3</accession>
<name>A0A7V8V9P3_9BACT</name>
<feature type="transmembrane region" description="Helical" evidence="1">
    <location>
        <begin position="124"/>
        <end position="145"/>
    </location>
</feature>
<dbReference type="EMBL" id="JABRWO010000015">
    <property type="protein sequence ID" value="MBA2117466.1"/>
    <property type="molecule type" value="Genomic_DNA"/>
</dbReference>
<organism evidence="2 3">
    <name type="scientific">Bremerella alba</name>
    <dbReference type="NCBI Taxonomy" id="980252"/>
    <lineage>
        <taxon>Bacteria</taxon>
        <taxon>Pseudomonadati</taxon>
        <taxon>Planctomycetota</taxon>
        <taxon>Planctomycetia</taxon>
        <taxon>Pirellulales</taxon>
        <taxon>Pirellulaceae</taxon>
        <taxon>Bremerella</taxon>
    </lineage>
</organism>
<feature type="transmembrane region" description="Helical" evidence="1">
    <location>
        <begin position="190"/>
        <end position="209"/>
    </location>
</feature>
<dbReference type="AlphaFoldDB" id="A0A7V8V9P3"/>
<feature type="transmembrane region" description="Helical" evidence="1">
    <location>
        <begin position="216"/>
        <end position="235"/>
    </location>
</feature>